<dbReference type="WBParaSite" id="nRc.2.0.1.t34444-RA">
    <property type="protein sequence ID" value="nRc.2.0.1.t34444-RA"/>
    <property type="gene ID" value="nRc.2.0.1.g34444"/>
</dbReference>
<accession>A0A915K8D1</accession>
<reference evidence="2" key="1">
    <citation type="submission" date="2022-11" db="UniProtKB">
        <authorList>
            <consortium name="WormBaseParasite"/>
        </authorList>
    </citation>
    <scope>IDENTIFICATION</scope>
</reference>
<dbReference type="AlphaFoldDB" id="A0A915K8D1"/>
<organism evidence="1 2">
    <name type="scientific">Romanomermis culicivorax</name>
    <name type="common">Nematode worm</name>
    <dbReference type="NCBI Taxonomy" id="13658"/>
    <lineage>
        <taxon>Eukaryota</taxon>
        <taxon>Metazoa</taxon>
        <taxon>Ecdysozoa</taxon>
        <taxon>Nematoda</taxon>
        <taxon>Enoplea</taxon>
        <taxon>Dorylaimia</taxon>
        <taxon>Mermithida</taxon>
        <taxon>Mermithoidea</taxon>
        <taxon>Mermithidae</taxon>
        <taxon>Romanomermis</taxon>
    </lineage>
</organism>
<name>A0A915K8D1_ROMCU</name>
<evidence type="ECO:0000313" key="1">
    <source>
        <dbReference type="Proteomes" id="UP000887565"/>
    </source>
</evidence>
<proteinExistence type="predicted"/>
<dbReference type="Proteomes" id="UP000887565">
    <property type="component" value="Unplaced"/>
</dbReference>
<sequence>MTESSSSDENNEKEAHLLGDSLLNSLVGDGNSFNEHHYLPHWGRIVANAPFTRRDQKYNVPVVNQADNPNWPSAAAYQSSECHAEVSIFNNDPNCNEKAEKFNFCTIR</sequence>
<protein>
    <submittedName>
        <fullName evidence="2">Uncharacterized protein</fullName>
    </submittedName>
</protein>
<keyword evidence="1" id="KW-1185">Reference proteome</keyword>
<evidence type="ECO:0000313" key="2">
    <source>
        <dbReference type="WBParaSite" id="nRc.2.0.1.t34444-RA"/>
    </source>
</evidence>